<feature type="transmembrane region" description="Helical" evidence="5">
    <location>
        <begin position="40"/>
        <end position="68"/>
    </location>
</feature>
<evidence type="ECO:0000256" key="1">
    <source>
        <dbReference type="ARBA" id="ARBA00004370"/>
    </source>
</evidence>
<reference evidence="9" key="1">
    <citation type="journal article" date="2019" name="Nat. Commun.">
        <title>The genome of broomcorn millet.</title>
        <authorList>
            <person name="Zou C."/>
            <person name="Miki D."/>
            <person name="Li D."/>
            <person name="Tang Q."/>
            <person name="Xiao L."/>
            <person name="Rajput S."/>
            <person name="Deng P."/>
            <person name="Jia W."/>
            <person name="Huang R."/>
            <person name="Zhang M."/>
            <person name="Sun Y."/>
            <person name="Hu J."/>
            <person name="Fu X."/>
            <person name="Schnable P.S."/>
            <person name="Li F."/>
            <person name="Zhang H."/>
            <person name="Feng B."/>
            <person name="Zhu X."/>
            <person name="Liu R."/>
            <person name="Schnable J.C."/>
            <person name="Zhu J.-K."/>
            <person name="Zhang H."/>
        </authorList>
    </citation>
    <scope>NUCLEOTIDE SEQUENCE [LARGE SCALE GENOMIC DNA]</scope>
</reference>
<keyword evidence="9" id="KW-1185">Reference proteome</keyword>
<dbReference type="EMBL" id="PQIB02000009">
    <property type="protein sequence ID" value="RLM98528.1"/>
    <property type="molecule type" value="Genomic_DNA"/>
</dbReference>
<dbReference type="OrthoDB" id="687102at2759"/>
<feature type="transmembrane region" description="Helical" evidence="5">
    <location>
        <begin position="116"/>
        <end position="136"/>
    </location>
</feature>
<dbReference type="Pfam" id="PF13664">
    <property type="entry name" value="DUF4149"/>
    <property type="match status" value="1"/>
</dbReference>
<evidence type="ECO:0000259" key="7">
    <source>
        <dbReference type="Pfam" id="PF13664"/>
    </source>
</evidence>
<proteinExistence type="predicted"/>
<evidence type="ECO:0000256" key="4">
    <source>
        <dbReference type="ARBA" id="ARBA00023136"/>
    </source>
</evidence>
<keyword evidence="3 5" id="KW-1133">Transmembrane helix</keyword>
<dbReference type="InterPro" id="IPR053009">
    <property type="entry name" value="Xanthocillin_Biosynth-Assoc"/>
</dbReference>
<comment type="caution">
    <text evidence="8">The sequence shown here is derived from an EMBL/GenBank/DDBJ whole genome shotgun (WGS) entry which is preliminary data.</text>
</comment>
<dbReference type="Proteomes" id="UP000275267">
    <property type="component" value="Unassembled WGS sequence"/>
</dbReference>
<feature type="transmembrane region" description="Helical" evidence="5">
    <location>
        <begin position="80"/>
        <end position="104"/>
    </location>
</feature>
<keyword evidence="4 5" id="KW-0472">Membrane</keyword>
<protein>
    <recommendedName>
        <fullName evidence="7">TMEM205-like domain-containing protein</fullName>
    </recommendedName>
</protein>
<dbReference type="AlphaFoldDB" id="A0A3L6R6R3"/>
<evidence type="ECO:0000313" key="8">
    <source>
        <dbReference type="EMBL" id="RLM98528.1"/>
    </source>
</evidence>
<dbReference type="GO" id="GO:0016020">
    <property type="term" value="C:membrane"/>
    <property type="evidence" value="ECO:0007669"/>
    <property type="project" value="UniProtKB-SubCell"/>
</dbReference>
<dbReference type="PANTHER" id="PTHR23241">
    <property type="entry name" value="LATE EMBRYOGENESIS ABUNDANT PLANTS LEA-RELATED"/>
    <property type="match status" value="1"/>
</dbReference>
<dbReference type="InterPro" id="IPR025423">
    <property type="entry name" value="TMEM205-like"/>
</dbReference>
<evidence type="ECO:0000313" key="9">
    <source>
        <dbReference type="Proteomes" id="UP000275267"/>
    </source>
</evidence>
<sequence>MFLLAVSAVPLLAAAGIALFTPEGLFGGSPPATTTMVVKLAYLLCFATSWGATVWAVFIGGIIMFLNLPRHMMGSLRGKVFPACFALTAACTAASAAAFAWLHLPWRAAASPAERRQLVVLAAAAALDLANLLVFTPRTLEVVRERHKVERGLGLGGVGVGSFDGMRSNARAAETCAALATANRRFWTAHALSVLATASSAAGLAAHSCYLAAKLAL</sequence>
<accession>A0A3L6R6R3</accession>
<comment type="subcellular location">
    <subcellularLocation>
        <location evidence="1">Membrane</location>
    </subcellularLocation>
</comment>
<keyword evidence="6" id="KW-0732">Signal</keyword>
<evidence type="ECO:0000256" key="3">
    <source>
        <dbReference type="ARBA" id="ARBA00022989"/>
    </source>
</evidence>
<evidence type="ECO:0000256" key="6">
    <source>
        <dbReference type="SAM" id="SignalP"/>
    </source>
</evidence>
<keyword evidence="2 5" id="KW-0812">Transmembrane</keyword>
<feature type="chain" id="PRO_5018328338" description="TMEM205-like domain-containing protein" evidence="6">
    <location>
        <begin position="16"/>
        <end position="217"/>
    </location>
</feature>
<feature type="domain" description="TMEM205-like" evidence="7">
    <location>
        <begin position="44"/>
        <end position="147"/>
    </location>
</feature>
<feature type="signal peptide" evidence="6">
    <location>
        <begin position="1"/>
        <end position="15"/>
    </location>
</feature>
<dbReference type="PANTHER" id="PTHR23241:SF105">
    <property type="entry name" value="DUF4149 DOMAIN-CONTAINING PROTEIN"/>
    <property type="match status" value="1"/>
</dbReference>
<evidence type="ECO:0000256" key="5">
    <source>
        <dbReference type="SAM" id="Phobius"/>
    </source>
</evidence>
<gene>
    <name evidence="8" type="ORF">C2845_PM06G31000</name>
</gene>
<name>A0A3L6R6R3_PANMI</name>
<organism evidence="8 9">
    <name type="scientific">Panicum miliaceum</name>
    <name type="common">Proso millet</name>
    <name type="synonym">Broomcorn millet</name>
    <dbReference type="NCBI Taxonomy" id="4540"/>
    <lineage>
        <taxon>Eukaryota</taxon>
        <taxon>Viridiplantae</taxon>
        <taxon>Streptophyta</taxon>
        <taxon>Embryophyta</taxon>
        <taxon>Tracheophyta</taxon>
        <taxon>Spermatophyta</taxon>
        <taxon>Magnoliopsida</taxon>
        <taxon>Liliopsida</taxon>
        <taxon>Poales</taxon>
        <taxon>Poaceae</taxon>
        <taxon>PACMAD clade</taxon>
        <taxon>Panicoideae</taxon>
        <taxon>Panicodae</taxon>
        <taxon>Paniceae</taxon>
        <taxon>Panicinae</taxon>
        <taxon>Panicum</taxon>
        <taxon>Panicum sect. Panicum</taxon>
    </lineage>
</organism>
<evidence type="ECO:0000256" key="2">
    <source>
        <dbReference type="ARBA" id="ARBA00022692"/>
    </source>
</evidence>